<feature type="transmembrane region" description="Helical" evidence="8">
    <location>
        <begin position="786"/>
        <end position="807"/>
    </location>
</feature>
<feature type="transmembrane region" description="Helical" evidence="8">
    <location>
        <begin position="60"/>
        <end position="77"/>
    </location>
</feature>
<keyword evidence="4 8" id="KW-0812">Transmembrane</keyword>
<evidence type="ECO:0000256" key="2">
    <source>
        <dbReference type="ARBA" id="ARBA00008807"/>
    </source>
</evidence>
<dbReference type="PANTHER" id="PTHR31645:SF0">
    <property type="entry name" value="OLIGOPEPTIDE TRANSPORTER YGL114W-RELATED"/>
    <property type="match status" value="1"/>
</dbReference>
<protein>
    <submittedName>
        <fullName evidence="9">OPT oligopeptide transporter protein-domain-containing protein</fullName>
    </submittedName>
</protein>
<feature type="transmembrane region" description="Helical" evidence="8">
    <location>
        <begin position="171"/>
        <end position="189"/>
    </location>
</feature>
<evidence type="ECO:0000256" key="6">
    <source>
        <dbReference type="ARBA" id="ARBA00023136"/>
    </source>
</evidence>
<feature type="compositionally biased region" description="Polar residues" evidence="7">
    <location>
        <begin position="737"/>
        <end position="751"/>
    </location>
</feature>
<evidence type="ECO:0000256" key="7">
    <source>
        <dbReference type="SAM" id="MobiDB-lite"/>
    </source>
</evidence>
<feature type="transmembrane region" description="Helical" evidence="8">
    <location>
        <begin position="115"/>
        <end position="138"/>
    </location>
</feature>
<dbReference type="NCBIfam" id="TIGR00728">
    <property type="entry name" value="OPT_sfam"/>
    <property type="match status" value="1"/>
</dbReference>
<dbReference type="Pfam" id="PF03169">
    <property type="entry name" value="OPT"/>
    <property type="match status" value="1"/>
</dbReference>
<feature type="transmembrane region" description="Helical" evidence="8">
    <location>
        <begin position="83"/>
        <end position="103"/>
    </location>
</feature>
<evidence type="ECO:0000256" key="3">
    <source>
        <dbReference type="ARBA" id="ARBA00022448"/>
    </source>
</evidence>
<feature type="transmembrane region" description="Helical" evidence="8">
    <location>
        <begin position="596"/>
        <end position="617"/>
    </location>
</feature>
<dbReference type="Proteomes" id="UP000253729">
    <property type="component" value="Unassembled WGS sequence"/>
</dbReference>
<feature type="transmembrane region" description="Helical" evidence="8">
    <location>
        <begin position="478"/>
        <end position="497"/>
    </location>
</feature>
<proteinExistence type="inferred from homology"/>
<comment type="similarity">
    <text evidence="2">Belongs to the oligopeptide OPT transporter family.</text>
</comment>
<evidence type="ECO:0000313" key="9">
    <source>
        <dbReference type="EMBL" id="RDH38523.1"/>
    </source>
</evidence>
<reference evidence="9 10" key="1">
    <citation type="submission" date="2018-07" db="EMBL/GenBank/DDBJ databases">
        <title>The genomes of Aspergillus section Nigri reveals drivers in fungal speciation.</title>
        <authorList>
            <consortium name="DOE Joint Genome Institute"/>
            <person name="Vesth T.C."/>
            <person name="Nybo J."/>
            <person name="Theobald S."/>
            <person name="Brandl J."/>
            <person name="Frisvad J.C."/>
            <person name="Nielsen K.F."/>
            <person name="Lyhne E.K."/>
            <person name="Kogle M.E."/>
            <person name="Kuo A."/>
            <person name="Riley R."/>
            <person name="Clum A."/>
            <person name="Nolan M."/>
            <person name="Lipzen A."/>
            <person name="Salamov A."/>
            <person name="Henrissat B."/>
            <person name="Wiebenga A."/>
            <person name="De vries R.P."/>
            <person name="Grigoriev I.V."/>
            <person name="Mortensen U.H."/>
            <person name="Andersen M.R."/>
            <person name="Baker S.E."/>
        </authorList>
    </citation>
    <scope>NUCLEOTIDE SEQUENCE [LARGE SCALE GENOMIC DNA]</scope>
    <source>
        <strain evidence="9 10">CBS 139.54b</strain>
    </source>
</reference>
<feature type="region of interest" description="Disordered" evidence="7">
    <location>
        <begin position="732"/>
        <end position="777"/>
    </location>
</feature>
<evidence type="ECO:0000256" key="8">
    <source>
        <dbReference type="SAM" id="Phobius"/>
    </source>
</evidence>
<feature type="transmembrane region" description="Helical" evidence="8">
    <location>
        <begin position="651"/>
        <end position="673"/>
    </location>
</feature>
<keyword evidence="6 8" id="KW-0472">Membrane</keyword>
<feature type="compositionally biased region" description="Polar residues" evidence="7">
    <location>
        <begin position="1"/>
        <end position="15"/>
    </location>
</feature>
<dbReference type="RefSeq" id="XP_026631545.1">
    <property type="nucleotide sequence ID" value="XM_026775804.1"/>
</dbReference>
<feature type="transmembrane region" description="Helical" evidence="8">
    <location>
        <begin position="336"/>
        <end position="353"/>
    </location>
</feature>
<keyword evidence="10" id="KW-1185">Reference proteome</keyword>
<feature type="transmembrane region" description="Helical" evidence="8">
    <location>
        <begin position="278"/>
        <end position="296"/>
    </location>
</feature>
<dbReference type="InterPro" id="IPR045035">
    <property type="entry name" value="YSL-like"/>
</dbReference>
<feature type="transmembrane region" description="Helical" evidence="8">
    <location>
        <begin position="373"/>
        <end position="395"/>
    </location>
</feature>
<accession>A0A3F3QGX8</accession>
<dbReference type="GeneID" id="38144160"/>
<name>A0A3F3QGX8_9EURO</name>
<evidence type="ECO:0000256" key="5">
    <source>
        <dbReference type="ARBA" id="ARBA00022989"/>
    </source>
</evidence>
<organism evidence="9 10">
    <name type="scientific">Aspergillus welwitschiae</name>
    <dbReference type="NCBI Taxonomy" id="1341132"/>
    <lineage>
        <taxon>Eukaryota</taxon>
        <taxon>Fungi</taxon>
        <taxon>Dikarya</taxon>
        <taxon>Ascomycota</taxon>
        <taxon>Pezizomycotina</taxon>
        <taxon>Eurotiomycetes</taxon>
        <taxon>Eurotiomycetidae</taxon>
        <taxon>Eurotiales</taxon>
        <taxon>Aspergillaceae</taxon>
        <taxon>Aspergillus</taxon>
        <taxon>Aspergillus subgen. Circumdati</taxon>
    </lineage>
</organism>
<evidence type="ECO:0000256" key="1">
    <source>
        <dbReference type="ARBA" id="ARBA00004141"/>
    </source>
</evidence>
<dbReference type="InterPro" id="IPR004813">
    <property type="entry name" value="OPT"/>
</dbReference>
<evidence type="ECO:0000313" key="10">
    <source>
        <dbReference type="Proteomes" id="UP000253729"/>
    </source>
</evidence>
<sequence>MNYQSITMAGNASNSDHPEDGAVRDGSPLTSSVDFGDRSAYADDARSSATSPQSFTTRSLLVGLLIGALITFSNTYFGLQTGWISTMAMPSALIGFSVFKVFSKYLSYPFTPIENVLIQTVAGAVGTMPLGCGFVGVIPALEFLIKDGEDGPSGDGGTGEGGPLKLNFWKLVLWSLGVCLFGVVFAVPLRKEVIVREKLKFPSGTASALMLRVLHGSGQGDEKSKKRVDDVEGVIRREERSYASTLAHEPEETGVLLRNASSGDENSVQEDWRSKMRLLVGAFVVSGIYTLFSYFVSQVRDIPILGLYLAKNWLWTLNPSPAYVGQGIIMGPSTCMHMLFGAFLGWGILSPLAKARGWAPGPVDSWEDGSKAWIVWISLAIMLADSLVSLGWLVVRPLIPRASHMKDKLLHSRAGRRVLSGGSTSSNHHSYISYSALSPITEESSVPSHPVPSIGRHSAIDEADEDAPPSQLNSNRTVIILLPLTLILNVVCMHFVFGDIMSPLLSSLATLLAVLLSIMGVRALGETDLNPVSGISKLTQLLFSLATPASHFSRRTALVTNLLAGAVSESGALQAGDMMQDLKTGHLLGASPKAQFYGQMIGSLVGAVLSTAVYNMYVSVYEVPGPMFQTPTAYVWIFTARLVTGQGLPPMAWQASLVAGIIFVAVTILRIVASSPIANGGRRDVTAPWKDFIPGGIAVAVGIFNVPSFTLARAIGGLIAWWWARGHSNKVAAGGSDPSTDDIQTNLSDSWTADGRAGSSSGFHHHQPQQHSQAVAKEADSASSSVVVLASGLILGEGIISIVNLLLASGGVPHL</sequence>
<keyword evidence="5 8" id="KW-1133">Transmembrane helix</keyword>
<gene>
    <name evidence="9" type="ORF">BDQ94DRAFT_44907</name>
</gene>
<dbReference type="GO" id="GO:0000329">
    <property type="term" value="C:fungal-type vacuole membrane"/>
    <property type="evidence" value="ECO:0007669"/>
    <property type="project" value="TreeGrafter"/>
</dbReference>
<dbReference type="EMBL" id="KZ852033">
    <property type="protein sequence ID" value="RDH38523.1"/>
    <property type="molecule type" value="Genomic_DNA"/>
</dbReference>
<dbReference type="STRING" id="1341132.A0A3F3QGX8"/>
<dbReference type="AlphaFoldDB" id="A0A3F3QGX8"/>
<dbReference type="GO" id="GO:0035673">
    <property type="term" value="F:oligopeptide transmembrane transporter activity"/>
    <property type="evidence" value="ECO:0007669"/>
    <property type="project" value="InterPro"/>
</dbReference>
<feature type="transmembrane region" description="Helical" evidence="8">
    <location>
        <begin position="503"/>
        <end position="524"/>
    </location>
</feature>
<dbReference type="PANTHER" id="PTHR31645">
    <property type="entry name" value="OLIGOPEPTIDE TRANSPORTER YGL114W-RELATED"/>
    <property type="match status" value="1"/>
</dbReference>
<comment type="subcellular location">
    <subcellularLocation>
        <location evidence="1">Membrane</location>
        <topology evidence="1">Multi-pass membrane protein</topology>
    </subcellularLocation>
</comment>
<keyword evidence="3" id="KW-0813">Transport</keyword>
<feature type="region of interest" description="Disordered" evidence="7">
    <location>
        <begin position="1"/>
        <end position="30"/>
    </location>
</feature>
<evidence type="ECO:0000256" key="4">
    <source>
        <dbReference type="ARBA" id="ARBA00022692"/>
    </source>
</evidence>